<organism evidence="6 7">
    <name type="scientific">Biomphalaria glabrata</name>
    <name type="common">Bloodfluke planorb</name>
    <name type="synonym">Freshwater snail</name>
    <dbReference type="NCBI Taxonomy" id="6526"/>
    <lineage>
        <taxon>Eukaryota</taxon>
        <taxon>Metazoa</taxon>
        <taxon>Spiralia</taxon>
        <taxon>Lophotrochozoa</taxon>
        <taxon>Mollusca</taxon>
        <taxon>Gastropoda</taxon>
        <taxon>Heterobranchia</taxon>
        <taxon>Euthyneura</taxon>
        <taxon>Panpulmonata</taxon>
        <taxon>Hygrophila</taxon>
        <taxon>Lymnaeoidea</taxon>
        <taxon>Planorbidae</taxon>
        <taxon>Biomphalaria</taxon>
    </lineage>
</organism>
<evidence type="ECO:0000256" key="3">
    <source>
        <dbReference type="ARBA" id="ARBA00022989"/>
    </source>
</evidence>
<gene>
    <name evidence="6" type="primary">106077185</name>
</gene>
<evidence type="ECO:0000256" key="4">
    <source>
        <dbReference type="ARBA" id="ARBA00023136"/>
    </source>
</evidence>
<dbReference type="InterPro" id="IPR013604">
    <property type="entry name" value="7TM_chemorcpt"/>
</dbReference>
<dbReference type="AlphaFoldDB" id="A0A2C9KU71"/>
<dbReference type="KEGG" id="bgt:106077185"/>
<dbReference type="GO" id="GO:0050909">
    <property type="term" value="P:sensory perception of taste"/>
    <property type="evidence" value="ECO:0007669"/>
    <property type="project" value="InterPro"/>
</dbReference>
<evidence type="ECO:0000256" key="1">
    <source>
        <dbReference type="ARBA" id="ARBA00004141"/>
    </source>
</evidence>
<dbReference type="Proteomes" id="UP000076420">
    <property type="component" value="Unassembled WGS sequence"/>
</dbReference>
<dbReference type="VEuPathDB" id="VectorBase:BGLB023606"/>
<dbReference type="Pfam" id="PF08395">
    <property type="entry name" value="7tm_7"/>
    <property type="match status" value="1"/>
</dbReference>
<evidence type="ECO:0000313" key="6">
    <source>
        <dbReference type="EnsemblMetazoa" id="BGLB023606-PA"/>
    </source>
</evidence>
<reference evidence="6" key="1">
    <citation type="submission" date="2020-05" db="UniProtKB">
        <authorList>
            <consortium name="EnsemblMetazoa"/>
        </authorList>
    </citation>
    <scope>IDENTIFICATION</scope>
    <source>
        <strain evidence="6">BB02</strain>
    </source>
</reference>
<evidence type="ECO:0000313" key="7">
    <source>
        <dbReference type="Proteomes" id="UP000076420"/>
    </source>
</evidence>
<keyword evidence="2 5" id="KW-0812">Transmembrane</keyword>
<proteinExistence type="predicted"/>
<feature type="transmembrane region" description="Helical" evidence="5">
    <location>
        <begin position="145"/>
        <end position="163"/>
    </location>
</feature>
<evidence type="ECO:0000256" key="5">
    <source>
        <dbReference type="SAM" id="Phobius"/>
    </source>
</evidence>
<feature type="transmembrane region" description="Helical" evidence="5">
    <location>
        <begin position="69"/>
        <end position="89"/>
    </location>
</feature>
<keyword evidence="3 5" id="KW-1133">Transmembrane helix</keyword>
<protein>
    <submittedName>
        <fullName evidence="6">Uncharacterized protein</fullName>
    </submittedName>
</protein>
<feature type="transmembrane region" description="Helical" evidence="5">
    <location>
        <begin position="43"/>
        <end position="62"/>
    </location>
</feature>
<comment type="subcellular location">
    <subcellularLocation>
        <location evidence="1">Membrane</location>
        <topology evidence="1">Multi-pass membrane protein</topology>
    </subcellularLocation>
</comment>
<dbReference type="VEuPathDB" id="VectorBase:BGLAX_052042"/>
<keyword evidence="4 5" id="KW-0472">Membrane</keyword>
<dbReference type="EnsemblMetazoa" id="BGLB023606-RA">
    <property type="protein sequence ID" value="BGLB023606-PA"/>
    <property type="gene ID" value="BGLB023606"/>
</dbReference>
<name>A0A2C9KU71_BIOGL</name>
<evidence type="ECO:0000256" key="2">
    <source>
        <dbReference type="ARBA" id="ARBA00022692"/>
    </source>
</evidence>
<accession>A0A2C9KU71</accession>
<dbReference type="GO" id="GO:0016020">
    <property type="term" value="C:membrane"/>
    <property type="evidence" value="ECO:0007669"/>
    <property type="project" value="UniProtKB-SubCell"/>
</dbReference>
<sequence>MKRIMSLGAVSGEMEQNFKQVRSRHQSLCHIVTKLSQLTRLNGSVGLFFNVGIMFLALYSLGSEQLSKMFILMELFCIAWTMLYILIIWGRLPSAAHSIVDSIGLSCISGVSQDLMQQLQLLVVCCSSKRIGIDVFGLFTLESHTFLMVMGTIVTYGIVVIQFQQDKSKCTLNVSSTTLL</sequence>